<sequence length="79" mass="8367">MDAAALLVLLWGLPVSGLMAPSLIACEEAAASVRADMAAALRVRPGTIKANDALQQIQDWSVECRLLSAVPAEVFDARF</sequence>
<protein>
    <submittedName>
        <fullName evidence="1">Uncharacterized protein</fullName>
    </submittedName>
</protein>
<evidence type="ECO:0000313" key="1">
    <source>
        <dbReference type="EMBL" id="TNC47729.1"/>
    </source>
</evidence>
<dbReference type="Proteomes" id="UP000305887">
    <property type="component" value="Unassembled WGS sequence"/>
</dbReference>
<reference evidence="1 2" key="1">
    <citation type="submission" date="2019-06" db="EMBL/GenBank/DDBJ databases">
        <title>YIM 131921 draft genome.</title>
        <authorList>
            <person name="Jiang L."/>
        </authorList>
    </citation>
    <scope>NUCLEOTIDE SEQUENCE [LARGE SCALE GENOMIC DNA]</scope>
    <source>
        <strain evidence="1 2">YIM 131921</strain>
    </source>
</reference>
<name>A0A5C4MUE6_9RHOB</name>
<organism evidence="1 2">
    <name type="scientific">Rubellimicrobium rubrum</name>
    <dbReference type="NCBI Taxonomy" id="2585369"/>
    <lineage>
        <taxon>Bacteria</taxon>
        <taxon>Pseudomonadati</taxon>
        <taxon>Pseudomonadota</taxon>
        <taxon>Alphaproteobacteria</taxon>
        <taxon>Rhodobacterales</taxon>
        <taxon>Roseobacteraceae</taxon>
        <taxon>Rubellimicrobium</taxon>
    </lineage>
</organism>
<keyword evidence="2" id="KW-1185">Reference proteome</keyword>
<dbReference type="RefSeq" id="WP_139078074.1">
    <property type="nucleotide sequence ID" value="NZ_VDFU01000023.1"/>
</dbReference>
<comment type="caution">
    <text evidence="1">The sequence shown here is derived from an EMBL/GenBank/DDBJ whole genome shotgun (WGS) entry which is preliminary data.</text>
</comment>
<proteinExistence type="predicted"/>
<gene>
    <name evidence="1" type="ORF">FHG66_16065</name>
</gene>
<evidence type="ECO:0000313" key="2">
    <source>
        <dbReference type="Proteomes" id="UP000305887"/>
    </source>
</evidence>
<dbReference type="AlphaFoldDB" id="A0A5C4MUE6"/>
<accession>A0A5C4MUE6</accession>
<dbReference type="EMBL" id="VDFU01000023">
    <property type="protein sequence ID" value="TNC47729.1"/>
    <property type="molecule type" value="Genomic_DNA"/>
</dbReference>